<dbReference type="CDD" id="cd05374">
    <property type="entry name" value="17beta-HSD-like_SDR_c"/>
    <property type="match status" value="1"/>
</dbReference>
<evidence type="ECO:0000256" key="3">
    <source>
        <dbReference type="RuleBase" id="RU000363"/>
    </source>
</evidence>
<evidence type="ECO:0000256" key="2">
    <source>
        <dbReference type="ARBA" id="ARBA00023002"/>
    </source>
</evidence>
<proteinExistence type="inferred from homology"/>
<evidence type="ECO:0000313" key="5">
    <source>
        <dbReference type="Proteomes" id="UP001141629"/>
    </source>
</evidence>
<keyword evidence="2" id="KW-0560">Oxidoreductase</keyword>
<dbReference type="InterPro" id="IPR036291">
    <property type="entry name" value="NAD(P)-bd_dom_sf"/>
</dbReference>
<evidence type="ECO:0000313" key="4">
    <source>
        <dbReference type="EMBL" id="MCV7423368.1"/>
    </source>
</evidence>
<keyword evidence="5" id="KW-1185">Reference proteome</keyword>
<comment type="caution">
    <text evidence="4">The sequence shown here is derived from an EMBL/GenBank/DDBJ whole genome shotgun (WGS) entry which is preliminary data.</text>
</comment>
<dbReference type="PANTHER" id="PTHR43976:SF16">
    <property type="entry name" value="SHORT-CHAIN DEHYDROGENASE_REDUCTASE FAMILY PROTEIN"/>
    <property type="match status" value="1"/>
</dbReference>
<accession>A0A9X3C2W0</accession>
<protein>
    <submittedName>
        <fullName evidence="4">SDR family oxidoreductase</fullName>
    </submittedName>
</protein>
<dbReference type="Pfam" id="PF00106">
    <property type="entry name" value="adh_short"/>
    <property type="match status" value="1"/>
</dbReference>
<reference evidence="4" key="1">
    <citation type="submission" date="2020-07" db="EMBL/GenBank/DDBJ databases">
        <authorList>
            <person name="Pettersson B.M.F."/>
            <person name="Behra P.R.K."/>
            <person name="Ramesh M."/>
            <person name="Das S."/>
            <person name="Dasgupta S."/>
            <person name="Kirsebom L.A."/>
        </authorList>
    </citation>
    <scope>NUCLEOTIDE SEQUENCE</scope>
    <source>
        <strain evidence="4">DSM 44838</strain>
    </source>
</reference>
<dbReference type="NCBIfam" id="NF005065">
    <property type="entry name" value="PRK06482.1"/>
    <property type="match status" value="1"/>
</dbReference>
<reference evidence="4" key="2">
    <citation type="journal article" date="2022" name="BMC Genomics">
        <title>Comparative genome analysis of mycobacteria focusing on tRNA and non-coding RNA.</title>
        <authorList>
            <person name="Behra P.R.K."/>
            <person name="Pettersson B.M.F."/>
            <person name="Ramesh M."/>
            <person name="Das S."/>
            <person name="Dasgupta S."/>
            <person name="Kirsebom L.A."/>
        </authorList>
    </citation>
    <scope>NUCLEOTIDE SEQUENCE</scope>
    <source>
        <strain evidence="4">DSM 44838</strain>
    </source>
</reference>
<dbReference type="EMBL" id="JACKVK010000011">
    <property type="protein sequence ID" value="MCV7423368.1"/>
    <property type="molecule type" value="Genomic_DNA"/>
</dbReference>
<dbReference type="AlphaFoldDB" id="A0A9X3C2W0"/>
<organism evidence="4 5">
    <name type="scientific">Mycobacterium yunnanensis</name>
    <dbReference type="NCBI Taxonomy" id="368477"/>
    <lineage>
        <taxon>Bacteria</taxon>
        <taxon>Bacillati</taxon>
        <taxon>Actinomycetota</taxon>
        <taxon>Actinomycetes</taxon>
        <taxon>Mycobacteriales</taxon>
        <taxon>Mycobacteriaceae</taxon>
        <taxon>Mycobacterium</taxon>
    </lineage>
</organism>
<dbReference type="GO" id="GO:0016491">
    <property type="term" value="F:oxidoreductase activity"/>
    <property type="evidence" value="ECO:0007669"/>
    <property type="project" value="UniProtKB-KW"/>
</dbReference>
<dbReference type="Gene3D" id="3.40.50.720">
    <property type="entry name" value="NAD(P)-binding Rossmann-like Domain"/>
    <property type="match status" value="1"/>
</dbReference>
<evidence type="ECO:0000256" key="1">
    <source>
        <dbReference type="ARBA" id="ARBA00006484"/>
    </source>
</evidence>
<name>A0A9X3C2W0_9MYCO</name>
<comment type="similarity">
    <text evidence="1 3">Belongs to the short-chain dehydrogenases/reductases (SDR) family.</text>
</comment>
<gene>
    <name evidence="4" type="ORF">H7K45_22705</name>
</gene>
<dbReference type="PRINTS" id="PR00081">
    <property type="entry name" value="GDHRDH"/>
</dbReference>
<dbReference type="PANTHER" id="PTHR43976">
    <property type="entry name" value="SHORT CHAIN DEHYDROGENASE"/>
    <property type="match status" value="1"/>
</dbReference>
<dbReference type="PRINTS" id="PR00080">
    <property type="entry name" value="SDRFAMILY"/>
</dbReference>
<sequence length="272" mass="29116">MLKTWFIVGASRGMGRELTEQLLARGDHVAATVRDTGHVADLADRYGDAFWVRALDVTDTAAVRAVTDDAFAAHDRVDVVVANAGYGVFGTAEDLDDAQIDSMIATNLTGSIQLARAAVPHLRTQGGGVLMQMSSMGGHIAFPAFSLYHVTKWGIEGFYESLAHEVAPFGIRTILVEPGVVRTGFFDASERVSPSEPYRGGPADRPPLTTADMVDSQEKTVAAMIRAADSPHPPRRLVLGSDAWQAITDTLRARLDDVIAQRANAATADLVS</sequence>
<dbReference type="RefSeq" id="WP_263998253.1">
    <property type="nucleotide sequence ID" value="NZ_JACKVK010000011.1"/>
</dbReference>
<dbReference type="Proteomes" id="UP001141629">
    <property type="component" value="Unassembled WGS sequence"/>
</dbReference>
<dbReference type="InterPro" id="IPR051911">
    <property type="entry name" value="SDR_oxidoreductase"/>
</dbReference>
<dbReference type="InterPro" id="IPR002347">
    <property type="entry name" value="SDR_fam"/>
</dbReference>
<dbReference type="SUPFAM" id="SSF51735">
    <property type="entry name" value="NAD(P)-binding Rossmann-fold domains"/>
    <property type="match status" value="1"/>
</dbReference>